<reference evidence="6 7" key="1">
    <citation type="submission" date="2019-03" db="EMBL/GenBank/DDBJ databases">
        <authorList>
            <consortium name="Pathogen Informatics"/>
        </authorList>
    </citation>
    <scope>NUCLEOTIDE SEQUENCE [LARGE SCALE GENOMIC DNA]</scope>
    <source>
        <strain evidence="6 7">NCTC12998</strain>
    </source>
</reference>
<accession>A0A485AHP3</accession>
<comment type="catalytic activity">
    <reaction evidence="5">
        <text>[pyruvate, water dikinase]-phosphate + phosphate + H(+) = [pyruvate, water dikinase] + diphosphate</text>
        <dbReference type="Rhea" id="RHEA:48580"/>
        <dbReference type="Rhea" id="RHEA-COMP:11425"/>
        <dbReference type="Rhea" id="RHEA-COMP:11426"/>
        <dbReference type="ChEBI" id="CHEBI:15378"/>
        <dbReference type="ChEBI" id="CHEBI:33019"/>
        <dbReference type="ChEBI" id="CHEBI:43176"/>
        <dbReference type="ChEBI" id="CHEBI:43474"/>
        <dbReference type="ChEBI" id="CHEBI:68546"/>
        <dbReference type="EC" id="2.7.4.28"/>
    </reaction>
</comment>
<organism evidence="6 7">
    <name type="scientific">Raoultella planticola</name>
    <name type="common">Klebsiella planticola</name>
    <dbReference type="NCBI Taxonomy" id="575"/>
    <lineage>
        <taxon>Bacteria</taxon>
        <taxon>Pseudomonadati</taxon>
        <taxon>Pseudomonadota</taxon>
        <taxon>Gammaproteobacteria</taxon>
        <taxon>Enterobacterales</taxon>
        <taxon>Enterobacteriaceae</taxon>
        <taxon>Klebsiella/Raoultella group</taxon>
        <taxon>Raoultella</taxon>
    </lineage>
</organism>
<comment type="similarity">
    <text evidence="5">Belongs to the pyruvate, phosphate/water dikinase regulatory protein family. PSRP subfamily.</text>
</comment>
<protein>
    <recommendedName>
        <fullName evidence="5">Putative phosphoenolpyruvate synthase regulatory protein</fullName>
        <shortName evidence="5">PEP synthase regulatory protein</shortName>
        <shortName evidence="5">PSRP</shortName>
        <ecNumber evidence="5">2.7.11.33</ecNumber>
        <ecNumber evidence="5">2.7.4.28</ecNumber>
    </recommendedName>
    <alternativeName>
        <fullName evidence="5">Pyruvate, water dikinase regulatory protein</fullName>
    </alternativeName>
</protein>
<dbReference type="Pfam" id="PF03618">
    <property type="entry name" value="Kinase-PPPase"/>
    <property type="match status" value="1"/>
</dbReference>
<gene>
    <name evidence="6" type="primary">ydiA</name>
    <name evidence="6" type="ORF">NCTC12998_01101</name>
</gene>
<dbReference type="GO" id="GO:0004674">
    <property type="term" value="F:protein serine/threonine kinase activity"/>
    <property type="evidence" value="ECO:0007669"/>
    <property type="project" value="UniProtKB-UniRule"/>
</dbReference>
<dbReference type="InterPro" id="IPR026530">
    <property type="entry name" value="PSRP"/>
</dbReference>
<evidence type="ECO:0000313" key="7">
    <source>
        <dbReference type="Proteomes" id="UP000345637"/>
    </source>
</evidence>
<evidence type="ECO:0000256" key="5">
    <source>
        <dbReference type="HAMAP-Rule" id="MF_01062"/>
    </source>
</evidence>
<dbReference type="EC" id="2.7.4.28" evidence="5"/>
<dbReference type="NCBIfam" id="NF003742">
    <property type="entry name" value="PRK05339.1"/>
    <property type="match status" value="1"/>
</dbReference>
<dbReference type="HAMAP" id="MF_01062">
    <property type="entry name" value="PSRP"/>
    <property type="match status" value="1"/>
</dbReference>
<name>A0A485AHP3_RAOPL</name>
<dbReference type="EC" id="2.7.11.33" evidence="5"/>
<comment type="function">
    <text evidence="5">Bifunctional serine/threonine kinase and phosphorylase involved in the regulation of the phosphoenolpyruvate synthase (PEPS) by catalyzing its phosphorylation/dephosphorylation.</text>
</comment>
<keyword evidence="2 5" id="KW-0808">Transferase</keyword>
<dbReference type="PANTHER" id="PTHR31756:SF3">
    <property type="entry name" value="PYRUVATE, PHOSPHATE DIKINASE REGULATORY PROTEIN 1, CHLOROPLASTIC"/>
    <property type="match status" value="1"/>
</dbReference>
<proteinExistence type="inferred from homology"/>
<dbReference type="GO" id="GO:0016776">
    <property type="term" value="F:phosphotransferase activity, phosphate group as acceptor"/>
    <property type="evidence" value="ECO:0007669"/>
    <property type="project" value="UniProtKB-UniRule"/>
</dbReference>
<feature type="binding site" evidence="5">
    <location>
        <begin position="157"/>
        <end position="164"/>
    </location>
    <ligand>
        <name>ADP</name>
        <dbReference type="ChEBI" id="CHEBI:456216"/>
    </ligand>
</feature>
<evidence type="ECO:0000256" key="4">
    <source>
        <dbReference type="ARBA" id="ARBA00022777"/>
    </source>
</evidence>
<comment type="catalytic activity">
    <reaction evidence="5">
        <text>[pyruvate, water dikinase] + ADP = [pyruvate, water dikinase]-phosphate + AMP + H(+)</text>
        <dbReference type="Rhea" id="RHEA:46020"/>
        <dbReference type="Rhea" id="RHEA-COMP:11425"/>
        <dbReference type="Rhea" id="RHEA-COMP:11426"/>
        <dbReference type="ChEBI" id="CHEBI:15378"/>
        <dbReference type="ChEBI" id="CHEBI:43176"/>
        <dbReference type="ChEBI" id="CHEBI:68546"/>
        <dbReference type="ChEBI" id="CHEBI:456215"/>
        <dbReference type="ChEBI" id="CHEBI:456216"/>
        <dbReference type="EC" id="2.7.11.33"/>
    </reaction>
</comment>
<evidence type="ECO:0000313" key="6">
    <source>
        <dbReference type="EMBL" id="VFS59656.1"/>
    </source>
</evidence>
<dbReference type="Proteomes" id="UP000345637">
    <property type="component" value="Unassembled WGS sequence"/>
</dbReference>
<evidence type="ECO:0000256" key="1">
    <source>
        <dbReference type="ARBA" id="ARBA00022527"/>
    </source>
</evidence>
<keyword evidence="1 5" id="KW-0723">Serine/threonine-protein kinase</keyword>
<dbReference type="GO" id="GO:0043531">
    <property type="term" value="F:ADP binding"/>
    <property type="evidence" value="ECO:0007669"/>
    <property type="project" value="UniProtKB-UniRule"/>
</dbReference>
<evidence type="ECO:0000256" key="3">
    <source>
        <dbReference type="ARBA" id="ARBA00022741"/>
    </source>
</evidence>
<dbReference type="GO" id="GO:0005524">
    <property type="term" value="F:ATP binding"/>
    <property type="evidence" value="ECO:0007669"/>
    <property type="project" value="InterPro"/>
</dbReference>
<keyword evidence="3 5" id="KW-0547">Nucleotide-binding</keyword>
<dbReference type="InterPro" id="IPR005177">
    <property type="entry name" value="Kinase-pyrophosphorylase"/>
</dbReference>
<evidence type="ECO:0000256" key="2">
    <source>
        <dbReference type="ARBA" id="ARBA00022679"/>
    </source>
</evidence>
<sequence>MESAVDRHVFYISDGTAITAEVLGHAVMSQFPVAISSFTLPFVENISRARAVKEQIDAIYQQTGIRPLVFYSIVIPEIRDIILQSEGFCQDIVQALVAPLQQELRLDPTPIAHRTHGLTPGNLNKYDARIAAIDYTLAHDDGISLRNLDQAQVILLGVSRCGKTPTSLYLAMQYGIRAANYPFIADDMDNLILPASLKPLQHKLFGLTINPERLAAIREERRENSRYASMRQCRMEVTEVEALYRKNKIPCLNSTNYSVEEIATKIMDIMGLNRRITNELVHWRKFVYAIARGLYRIMTCPCNKQRLVYRDAHHFPAFSPRKKQIF</sequence>
<keyword evidence="4 5" id="KW-0418">Kinase</keyword>
<dbReference type="PANTHER" id="PTHR31756">
    <property type="entry name" value="PYRUVATE, PHOSPHATE DIKINASE REGULATORY PROTEIN 1, CHLOROPLASTIC"/>
    <property type="match status" value="1"/>
</dbReference>
<dbReference type="EMBL" id="CAADJE010000014">
    <property type="protein sequence ID" value="VFS59656.1"/>
    <property type="molecule type" value="Genomic_DNA"/>
</dbReference>
<dbReference type="AlphaFoldDB" id="A0A485AHP3"/>